<keyword evidence="2" id="KW-1185">Reference proteome</keyword>
<reference evidence="1 2" key="1">
    <citation type="submission" date="2024-01" db="EMBL/GenBank/DDBJ databases">
        <title>Sphingobacterium tenebrionis sp. nov., a novel endophyte isolated from tenebrio molitor intestines.</title>
        <authorList>
            <person name="Zhang C."/>
        </authorList>
    </citation>
    <scope>NUCLEOTIDE SEQUENCE [LARGE SCALE GENOMIC DNA]</scope>
    <source>
        <strain evidence="1 2">PU5-4</strain>
    </source>
</reference>
<comment type="caution">
    <text evidence="1">The sequence shown here is derived from an EMBL/GenBank/DDBJ whole genome shotgun (WGS) entry which is preliminary data.</text>
</comment>
<evidence type="ECO:0000313" key="2">
    <source>
        <dbReference type="Proteomes" id="UP001363035"/>
    </source>
</evidence>
<dbReference type="PROSITE" id="PS51257">
    <property type="entry name" value="PROKAR_LIPOPROTEIN"/>
    <property type="match status" value="1"/>
</dbReference>
<dbReference type="EMBL" id="JAYLLN010000011">
    <property type="protein sequence ID" value="MEI5984556.1"/>
    <property type="molecule type" value="Genomic_DNA"/>
</dbReference>
<accession>A0ABU8I4C0</accession>
<gene>
    <name evidence="1" type="ORF">VJ786_06560</name>
</gene>
<evidence type="ECO:0008006" key="3">
    <source>
        <dbReference type="Google" id="ProtNLM"/>
    </source>
</evidence>
<organism evidence="1 2">
    <name type="scientific">Sphingobacterium tenebrionis</name>
    <dbReference type="NCBI Taxonomy" id="3111775"/>
    <lineage>
        <taxon>Bacteria</taxon>
        <taxon>Pseudomonadati</taxon>
        <taxon>Bacteroidota</taxon>
        <taxon>Sphingobacteriia</taxon>
        <taxon>Sphingobacteriales</taxon>
        <taxon>Sphingobacteriaceae</taxon>
        <taxon>Sphingobacterium</taxon>
    </lineage>
</organism>
<sequence length="273" mass="32437">MKLRFLYILFFILFVSCSGPRFIKEGHFFSDIDRYFNPKEEINVWLYYNFKHREQGQSGLRLQSLYPTDEELLNKANLLKRGNRILFSVVPEIHPFYNMIAVQHRRALKNLKQFEKQEYQGVTYYQRDIAHEKFKIREVYIEVPNKDPLSFLGYVSHAEDRKNPLALFDYLAKINGFALNKEKDYKMAWRSQGISDSRSTAIKATIPLELLKKEKQLFLKVFEKINDDQVIAYFQLLQHGDPAEISLKLEPGTYFLEYLDKNLAFQKRDTISH</sequence>
<protein>
    <recommendedName>
        <fullName evidence="3">Lipoprotein</fullName>
    </recommendedName>
</protein>
<proteinExistence type="predicted"/>
<dbReference type="RefSeq" id="WP_099365921.1">
    <property type="nucleotide sequence ID" value="NZ_JAYLLN010000011.1"/>
</dbReference>
<name>A0ABU8I4C0_9SPHI</name>
<evidence type="ECO:0000313" key="1">
    <source>
        <dbReference type="EMBL" id="MEI5984556.1"/>
    </source>
</evidence>
<dbReference type="Proteomes" id="UP001363035">
    <property type="component" value="Unassembled WGS sequence"/>
</dbReference>